<evidence type="ECO:0000313" key="2">
    <source>
        <dbReference type="Proteomes" id="UP000789920"/>
    </source>
</evidence>
<proteinExistence type="predicted"/>
<keyword evidence="2" id="KW-1185">Reference proteome</keyword>
<evidence type="ECO:0000313" key="1">
    <source>
        <dbReference type="EMBL" id="CAG8816048.1"/>
    </source>
</evidence>
<gene>
    <name evidence="1" type="ORF">RPERSI_LOCUS24364</name>
</gene>
<reference evidence="1" key="1">
    <citation type="submission" date="2021-06" db="EMBL/GenBank/DDBJ databases">
        <authorList>
            <person name="Kallberg Y."/>
            <person name="Tangrot J."/>
            <person name="Rosling A."/>
        </authorList>
    </citation>
    <scope>NUCLEOTIDE SEQUENCE</scope>
    <source>
        <strain evidence="1">MA461A</strain>
    </source>
</reference>
<dbReference type="Proteomes" id="UP000789920">
    <property type="component" value="Unassembled WGS sequence"/>
</dbReference>
<organism evidence="1 2">
    <name type="scientific">Racocetra persica</name>
    <dbReference type="NCBI Taxonomy" id="160502"/>
    <lineage>
        <taxon>Eukaryota</taxon>
        <taxon>Fungi</taxon>
        <taxon>Fungi incertae sedis</taxon>
        <taxon>Mucoromycota</taxon>
        <taxon>Glomeromycotina</taxon>
        <taxon>Glomeromycetes</taxon>
        <taxon>Diversisporales</taxon>
        <taxon>Gigasporaceae</taxon>
        <taxon>Racocetra</taxon>
    </lineage>
</organism>
<name>A0ACA9RYU7_9GLOM</name>
<sequence length="61" mass="6859">TRRKYSNAGCSKLEIMGKPSKEKIVALIAMMQRSIEGILKNNSRINNEKKLNNTNGLNEPL</sequence>
<protein>
    <submittedName>
        <fullName evidence="1">6871_t:CDS:1</fullName>
    </submittedName>
</protein>
<comment type="caution">
    <text evidence="1">The sequence shown here is derived from an EMBL/GenBank/DDBJ whole genome shotgun (WGS) entry which is preliminary data.</text>
</comment>
<dbReference type="EMBL" id="CAJVQC010078070">
    <property type="protein sequence ID" value="CAG8816048.1"/>
    <property type="molecule type" value="Genomic_DNA"/>
</dbReference>
<feature type="non-terminal residue" evidence="1">
    <location>
        <position position="1"/>
    </location>
</feature>
<accession>A0ACA9RYU7</accession>